<sequence length="743" mass="84898">MTKKKKRKSSHNKISNLTNTILSILKKDRNQSFNYKQIAAKIGVNDASSRNQIIKKLQQLKAKQEIEEVERGKFKAIVNTEYHTGIVDMASRGSGYIVSDDFDEDIYIASNNMNKALHGDEVEFYAYKRRKRGKIEGEITNIIKRAKSEYVGVIQIHKNYAFVVTDGNKMYTDIFVPINKINKAEDGDKVLVSLEDWPEKADSPNGKVLKVLGKPGEHNTEIHAILAEYGLPYDFPHEVEDYANKLDTSITKEEIAKRRDMRDVLTFTIDPKDAKDFDDALSFRILDNGLFEIGIHIADVSHYVQPDTVLDDEAYERATSVYLVDRVVPMLPEVLSNNACSLRPHEEKYTFSAVFQMNDKAEVKNQWFGRTVTYSDARFAYEEAQAIIENNSNVILNPVEASHLNNTIPAEVSLTSKEYQTTPEIAFATLKLNELAKIMRRKRMKSGAISFDKVEVKFNLDEQANPVGVFFKTSKDANKLIEEFMLLANRKVAEFIGKQSPKKTFVYRVHDEPDDSKLAALQNVVGRFGYKLNFKDRKSISASLNNLLKDVEGKKEQNLVDTLTIRSMSKAEYSTHNIGHYGLAFDYYSHFTSPIRRYPDVMAHRLLQHYLDGGKSANEAVYEDKCNHSSNMENLATKAERDSIKYMQIKFMQDHKDEDFVGVISGVTDWGIYVEIIANKCEGMVSVRDMKDDHYMFDEDHFALIGKNSKTMYQLGDEVVVKVKDTDLVKKHLDFTLIGKHEE</sequence>
<dbReference type="NCBIfam" id="TIGR02063">
    <property type="entry name" value="RNase_R"/>
    <property type="match status" value="1"/>
</dbReference>
<feature type="domain" description="S1 motif" evidence="7">
    <location>
        <begin position="657"/>
        <end position="738"/>
    </location>
</feature>
<dbReference type="HAMAP" id="MF_01895">
    <property type="entry name" value="RNase_R"/>
    <property type="match status" value="1"/>
</dbReference>
<accession>M7MM02</accession>
<dbReference type="GeneID" id="98640348"/>
<dbReference type="AlphaFoldDB" id="M7MM02"/>
<keyword evidence="3 6" id="KW-0378">Hydrolase</keyword>
<dbReference type="SMART" id="SM00316">
    <property type="entry name" value="S1"/>
    <property type="match status" value="1"/>
</dbReference>
<dbReference type="RefSeq" id="WP_007647235.1">
    <property type="nucleotide sequence ID" value="NZ_ANLA01000004.1"/>
</dbReference>
<comment type="catalytic activity">
    <reaction evidence="6">
        <text>Exonucleolytic cleavage in the 3'- to 5'-direction to yield nucleoside 5'-phosphates.</text>
        <dbReference type="EC" id="3.1.13.1"/>
    </reaction>
</comment>
<dbReference type="GO" id="GO:0006402">
    <property type="term" value="P:mRNA catabolic process"/>
    <property type="evidence" value="ECO:0007669"/>
    <property type="project" value="TreeGrafter"/>
</dbReference>
<dbReference type="Proteomes" id="UP000012024">
    <property type="component" value="Unassembled WGS sequence"/>
</dbReference>
<evidence type="ECO:0000256" key="5">
    <source>
        <dbReference type="ARBA" id="ARBA00022884"/>
    </source>
</evidence>
<dbReference type="SUPFAM" id="SSF50249">
    <property type="entry name" value="Nucleic acid-binding proteins"/>
    <property type="match status" value="3"/>
</dbReference>
<evidence type="ECO:0000256" key="6">
    <source>
        <dbReference type="HAMAP-Rule" id="MF_01895"/>
    </source>
</evidence>
<dbReference type="GO" id="GO:0005829">
    <property type="term" value="C:cytosol"/>
    <property type="evidence" value="ECO:0007669"/>
    <property type="project" value="UniProtKB-ARBA"/>
</dbReference>
<dbReference type="PROSITE" id="PS50126">
    <property type="entry name" value="S1"/>
    <property type="match status" value="1"/>
</dbReference>
<dbReference type="PROSITE" id="PS01175">
    <property type="entry name" value="RIBONUCLEASE_II"/>
    <property type="match status" value="1"/>
</dbReference>
<dbReference type="Gene3D" id="2.40.50.140">
    <property type="entry name" value="Nucleic acid-binding proteins"/>
    <property type="match status" value="3"/>
</dbReference>
<name>M7MM02_9FLAO</name>
<comment type="function">
    <text evidence="6">3'-5' exoribonuclease that releases 5'-nucleoside monophosphates and is involved in maturation of structured RNAs.</text>
</comment>
<dbReference type="SMART" id="SM00357">
    <property type="entry name" value="CSP"/>
    <property type="match status" value="2"/>
</dbReference>
<dbReference type="InterPro" id="IPR001900">
    <property type="entry name" value="RNase_II/R"/>
</dbReference>
<keyword evidence="2 6" id="KW-0540">Nuclease</keyword>
<dbReference type="Pfam" id="PF00575">
    <property type="entry name" value="S1"/>
    <property type="match status" value="1"/>
</dbReference>
<keyword evidence="5 6" id="KW-0694">RNA-binding</keyword>
<evidence type="ECO:0000259" key="7">
    <source>
        <dbReference type="PROSITE" id="PS50126"/>
    </source>
</evidence>
<dbReference type="EMBL" id="ANLA01000004">
    <property type="protein sequence ID" value="EMQ95925.1"/>
    <property type="molecule type" value="Genomic_DNA"/>
</dbReference>
<dbReference type="Pfam" id="PF08206">
    <property type="entry name" value="OB_RNB"/>
    <property type="match status" value="1"/>
</dbReference>
<comment type="caution">
    <text evidence="8">The sequence shown here is derived from an EMBL/GenBank/DDBJ whole genome shotgun (WGS) entry which is preliminary data.</text>
</comment>
<dbReference type="InterPro" id="IPR003029">
    <property type="entry name" value="S1_domain"/>
</dbReference>
<proteinExistence type="inferred from homology"/>
<reference evidence="8 9" key="1">
    <citation type="submission" date="2012-12" db="EMBL/GenBank/DDBJ databases">
        <title>Genome assembly of Formosa sp. AK20.</title>
        <authorList>
            <person name="Kumar R."/>
            <person name="Khatri I."/>
            <person name="Vaidya B."/>
            <person name="Subramanian S."/>
            <person name="Pinnaka A."/>
        </authorList>
    </citation>
    <scope>NUCLEOTIDE SEQUENCE [LARGE SCALE GENOMIC DNA]</scope>
    <source>
        <strain evidence="8 9">AK20</strain>
    </source>
</reference>
<dbReference type="InterPro" id="IPR013223">
    <property type="entry name" value="RNase_B_OB_dom"/>
</dbReference>
<dbReference type="InterPro" id="IPR040476">
    <property type="entry name" value="CSD2"/>
</dbReference>
<evidence type="ECO:0000256" key="3">
    <source>
        <dbReference type="ARBA" id="ARBA00022801"/>
    </source>
</evidence>
<dbReference type="Pfam" id="PF00773">
    <property type="entry name" value="RNB"/>
    <property type="match status" value="1"/>
</dbReference>
<dbReference type="GO" id="GO:0008859">
    <property type="term" value="F:exoribonuclease II activity"/>
    <property type="evidence" value="ECO:0007669"/>
    <property type="project" value="UniProtKB-UniRule"/>
</dbReference>
<evidence type="ECO:0000256" key="2">
    <source>
        <dbReference type="ARBA" id="ARBA00022722"/>
    </source>
</evidence>
<dbReference type="InterPro" id="IPR050180">
    <property type="entry name" value="RNR_Ribonuclease"/>
</dbReference>
<dbReference type="eggNOG" id="COG0557">
    <property type="taxonomic scope" value="Bacteria"/>
</dbReference>
<dbReference type="EC" id="3.1.13.1" evidence="6"/>
<gene>
    <name evidence="6" type="primary">rnr</name>
    <name evidence="8" type="ORF">D778_01815</name>
</gene>
<keyword evidence="4 6" id="KW-0269">Exonuclease</keyword>
<dbReference type="CDD" id="cd04471">
    <property type="entry name" value="S1_RNase_R"/>
    <property type="match status" value="1"/>
</dbReference>
<dbReference type="GO" id="GO:0003723">
    <property type="term" value="F:RNA binding"/>
    <property type="evidence" value="ECO:0007669"/>
    <property type="project" value="UniProtKB-UniRule"/>
</dbReference>
<protein>
    <recommendedName>
        <fullName evidence="6">Ribonuclease R</fullName>
        <shortName evidence="6">RNase R</shortName>
        <ecNumber evidence="6">3.1.13.1</ecNumber>
    </recommendedName>
</protein>
<keyword evidence="1 6" id="KW-0963">Cytoplasm</keyword>
<organism evidence="8 9">
    <name type="scientific">Xanthomarina gelatinilytica</name>
    <dbReference type="NCBI Taxonomy" id="1137281"/>
    <lineage>
        <taxon>Bacteria</taxon>
        <taxon>Pseudomonadati</taxon>
        <taxon>Bacteroidota</taxon>
        <taxon>Flavobacteriia</taxon>
        <taxon>Flavobacteriales</taxon>
        <taxon>Flavobacteriaceae</taxon>
        <taxon>Xanthomarina</taxon>
    </lineage>
</organism>
<dbReference type="InterPro" id="IPR011805">
    <property type="entry name" value="RNase_R"/>
</dbReference>
<dbReference type="InterPro" id="IPR022966">
    <property type="entry name" value="RNase_II/R_CS"/>
</dbReference>
<evidence type="ECO:0000256" key="1">
    <source>
        <dbReference type="ARBA" id="ARBA00022490"/>
    </source>
</evidence>
<evidence type="ECO:0000313" key="8">
    <source>
        <dbReference type="EMBL" id="EMQ95925.1"/>
    </source>
</evidence>
<dbReference type="Pfam" id="PF17876">
    <property type="entry name" value="CSD2"/>
    <property type="match status" value="1"/>
</dbReference>
<dbReference type="PANTHER" id="PTHR23355:SF9">
    <property type="entry name" value="DIS3-LIKE EXONUCLEASE 2"/>
    <property type="match status" value="1"/>
</dbReference>
<dbReference type="InterPro" id="IPR011129">
    <property type="entry name" value="CSD"/>
</dbReference>
<dbReference type="PATRIC" id="fig|1137281.3.peg.415"/>
<evidence type="ECO:0000313" key="9">
    <source>
        <dbReference type="Proteomes" id="UP000012024"/>
    </source>
</evidence>
<comment type="similarity">
    <text evidence="6">Belongs to the RNR ribonuclease family. RNase R subfamily.</text>
</comment>
<dbReference type="OrthoDB" id="9764149at2"/>
<evidence type="ECO:0000256" key="4">
    <source>
        <dbReference type="ARBA" id="ARBA00022839"/>
    </source>
</evidence>
<dbReference type="SMART" id="SM00955">
    <property type="entry name" value="RNB"/>
    <property type="match status" value="1"/>
</dbReference>
<dbReference type="PANTHER" id="PTHR23355">
    <property type="entry name" value="RIBONUCLEASE"/>
    <property type="match status" value="1"/>
</dbReference>
<dbReference type="InterPro" id="IPR012340">
    <property type="entry name" value="NA-bd_OB-fold"/>
</dbReference>
<keyword evidence="9" id="KW-1185">Reference proteome</keyword>
<comment type="subcellular location">
    <subcellularLocation>
        <location evidence="6">Cytoplasm</location>
    </subcellularLocation>
</comment>